<dbReference type="VEuPathDB" id="CryptoDB:GNI_167760"/>
<dbReference type="eggNOG" id="ENOG502QS54">
    <property type="taxonomic scope" value="Eukaryota"/>
</dbReference>
<evidence type="ECO:0000313" key="2">
    <source>
        <dbReference type="Proteomes" id="UP000019763"/>
    </source>
</evidence>
<dbReference type="RefSeq" id="XP_011133229.1">
    <property type="nucleotide sequence ID" value="XM_011134927.1"/>
</dbReference>
<gene>
    <name evidence="1" type="ORF">GNI_167760</name>
</gene>
<accession>A0A023AY15</accession>
<sequence length="449" mass="50145">MTVPIFRVGYTKRGRDLHRSGPVRFLPRFSVERRLGYLESCLGTVTDIVCTNKIVAVVTDLGMADFWDRITGCHLGSLADHNTEVVRSASYNRTNDTVFVLWHPRHCDKGLRIRIFNASDLARGVLQPCANVGKELQSLVIKYPGFVEFEEANLRIVTSTTDDFKYKFWDMLSYNELFSESNAAYQEIRLSKGRVSFFGLPTSSELPVRLCDITDGRLIAERKVPLLPDRPLESLELCADNLLVKQQGTPLQTFNLLSGEHTVTEGSETFDPLSMSFLRMKRQIRSLMNSASNKATPMVCAEQDKLDLYFCTGCETRKFYSITLPREVQGSRLHISSTEALAFMYVGPYVKDICLQRTQFSPEVSVTTLDCLRPAASKPGGWLGLSSKRVACALPHIVVIDLIDGGIVARYPCPNIHAVDCMAYDEFTTEILIAGGGRLVALSSGVELR</sequence>
<evidence type="ECO:0008006" key="3">
    <source>
        <dbReference type="Google" id="ProtNLM"/>
    </source>
</evidence>
<dbReference type="Pfam" id="PF25463">
    <property type="entry name" value="DUF7899"/>
    <property type="match status" value="1"/>
</dbReference>
<name>A0A023AY15_GRENI</name>
<dbReference type="OrthoDB" id="336008at2759"/>
<dbReference type="EMBL" id="AFNH02001254">
    <property type="protein sequence ID" value="EZG43544.1"/>
    <property type="molecule type" value="Genomic_DNA"/>
</dbReference>
<dbReference type="Proteomes" id="UP000019763">
    <property type="component" value="Unassembled WGS sequence"/>
</dbReference>
<evidence type="ECO:0000313" key="1">
    <source>
        <dbReference type="EMBL" id="EZG43544.1"/>
    </source>
</evidence>
<keyword evidence="2" id="KW-1185">Reference proteome</keyword>
<protein>
    <recommendedName>
        <fullName evidence="3">WD domain, G-beta repeat protein</fullName>
    </recommendedName>
</protein>
<dbReference type="PANTHER" id="PTHR31789">
    <property type="entry name" value="OS05G0482600 PROTEIN"/>
    <property type="match status" value="1"/>
</dbReference>
<comment type="caution">
    <text evidence="1">The sequence shown here is derived from an EMBL/GenBank/DDBJ whole genome shotgun (WGS) entry which is preliminary data.</text>
</comment>
<proteinExistence type="predicted"/>
<organism evidence="1 2">
    <name type="scientific">Gregarina niphandrodes</name>
    <name type="common">Septate eugregarine</name>
    <dbReference type="NCBI Taxonomy" id="110365"/>
    <lineage>
        <taxon>Eukaryota</taxon>
        <taxon>Sar</taxon>
        <taxon>Alveolata</taxon>
        <taxon>Apicomplexa</taxon>
        <taxon>Conoidasida</taxon>
        <taxon>Gregarinasina</taxon>
        <taxon>Eugregarinorida</taxon>
        <taxon>Gregarinidae</taxon>
        <taxon>Gregarina</taxon>
    </lineage>
</organism>
<dbReference type="InterPro" id="IPR057221">
    <property type="entry name" value="DUF7899"/>
</dbReference>
<dbReference type="AlphaFoldDB" id="A0A023AY15"/>
<reference evidence="1" key="1">
    <citation type="submission" date="2013-12" db="EMBL/GenBank/DDBJ databases">
        <authorList>
            <person name="Omoto C.K."/>
            <person name="Sibley D."/>
            <person name="Venepally P."/>
            <person name="Hadjithomas M."/>
            <person name="Karamycheva S."/>
            <person name="Brunk B."/>
            <person name="Roos D."/>
            <person name="Caler E."/>
            <person name="Lorenzi H."/>
        </authorList>
    </citation>
    <scope>NUCLEOTIDE SEQUENCE</scope>
</reference>
<dbReference type="PANTHER" id="PTHR31789:SF1">
    <property type="entry name" value="OS05G0482600 PROTEIN"/>
    <property type="match status" value="1"/>
</dbReference>
<dbReference type="GeneID" id="22915771"/>